<dbReference type="Pfam" id="PF11975">
    <property type="entry name" value="Glyco_hydro_4C"/>
    <property type="match status" value="1"/>
</dbReference>
<organism evidence="9 10">
    <name type="scientific">Neobacillus pocheonensis</name>
    <dbReference type="NCBI Taxonomy" id="363869"/>
    <lineage>
        <taxon>Bacteria</taxon>
        <taxon>Bacillati</taxon>
        <taxon>Bacillota</taxon>
        <taxon>Bacilli</taxon>
        <taxon>Bacillales</taxon>
        <taxon>Bacillaceae</taxon>
        <taxon>Neobacillus</taxon>
    </lineage>
</organism>
<keyword evidence="2" id="KW-0479">Metal-binding</keyword>
<evidence type="ECO:0000256" key="5">
    <source>
        <dbReference type="ARBA" id="ARBA00023211"/>
    </source>
</evidence>
<dbReference type="Gene3D" id="3.90.110.10">
    <property type="entry name" value="Lactate dehydrogenase/glycoside hydrolase, family 4, C-terminal"/>
    <property type="match status" value="1"/>
</dbReference>
<evidence type="ECO:0000256" key="3">
    <source>
        <dbReference type="ARBA" id="ARBA00022801"/>
    </source>
</evidence>
<dbReference type="SUPFAM" id="SSF51735">
    <property type="entry name" value="NAD(P)-binding Rossmann-fold domains"/>
    <property type="match status" value="1"/>
</dbReference>
<dbReference type="InterPro" id="IPR036291">
    <property type="entry name" value="NAD(P)-bd_dom_sf"/>
</dbReference>
<dbReference type="PANTHER" id="PTHR32092">
    <property type="entry name" value="6-PHOSPHO-BETA-GLUCOSIDASE-RELATED"/>
    <property type="match status" value="1"/>
</dbReference>
<keyword evidence="6 7" id="KW-0326">Glycosidase</keyword>
<keyword evidence="10" id="KW-1185">Reference proteome</keyword>
<dbReference type="InterPro" id="IPR015955">
    <property type="entry name" value="Lactate_DH/Glyco_Ohase_4_C"/>
</dbReference>
<name>A0ABT0W7F6_9BACI</name>
<accession>A0ABT0W7F6</accession>
<evidence type="ECO:0000313" key="9">
    <source>
        <dbReference type="EMBL" id="MCM2532247.1"/>
    </source>
</evidence>
<dbReference type="Pfam" id="PF02056">
    <property type="entry name" value="Glyco_hydro_4"/>
    <property type="match status" value="1"/>
</dbReference>
<dbReference type="PROSITE" id="PS01324">
    <property type="entry name" value="GLYCOSYL_HYDROL_F4"/>
    <property type="match status" value="1"/>
</dbReference>
<evidence type="ECO:0000256" key="7">
    <source>
        <dbReference type="RuleBase" id="RU361152"/>
    </source>
</evidence>
<dbReference type="Proteomes" id="UP001523262">
    <property type="component" value="Unassembled WGS sequence"/>
</dbReference>
<dbReference type="InterPro" id="IPR001088">
    <property type="entry name" value="Glyco_hydro_4"/>
</dbReference>
<dbReference type="Gene3D" id="3.40.50.720">
    <property type="entry name" value="NAD(P)-binding Rossmann-like Domain"/>
    <property type="match status" value="1"/>
</dbReference>
<comment type="caution">
    <text evidence="9">The sequence shown here is derived from an EMBL/GenBank/DDBJ whole genome shotgun (WGS) entry which is preliminary data.</text>
</comment>
<comment type="similarity">
    <text evidence="1 7">Belongs to the glycosyl hydrolase 4 family.</text>
</comment>
<protein>
    <submittedName>
        <fullName evidence="9">6-phospho-beta-glucosidase</fullName>
    </submittedName>
</protein>
<dbReference type="InterPro" id="IPR019802">
    <property type="entry name" value="GlycHydrolase_4_CS"/>
</dbReference>
<dbReference type="EMBL" id="JAMQCR010000001">
    <property type="protein sequence ID" value="MCM2532247.1"/>
    <property type="molecule type" value="Genomic_DNA"/>
</dbReference>
<keyword evidence="5" id="KW-0464">Manganese</keyword>
<dbReference type="InterPro" id="IPR022616">
    <property type="entry name" value="Glyco_hydro_4_C"/>
</dbReference>
<reference evidence="9 10" key="1">
    <citation type="submission" date="2022-06" db="EMBL/GenBank/DDBJ databases">
        <authorList>
            <person name="Jeon C.O."/>
        </authorList>
    </citation>
    <scope>NUCLEOTIDE SEQUENCE [LARGE SCALE GENOMIC DNA]</scope>
    <source>
        <strain evidence="9 10">KCTC 13943</strain>
    </source>
</reference>
<dbReference type="PANTHER" id="PTHR32092:SF5">
    <property type="entry name" value="6-PHOSPHO-BETA-GLUCOSIDASE"/>
    <property type="match status" value="1"/>
</dbReference>
<keyword evidence="4 7" id="KW-0520">NAD</keyword>
<evidence type="ECO:0000256" key="2">
    <source>
        <dbReference type="ARBA" id="ARBA00022723"/>
    </source>
</evidence>
<evidence type="ECO:0000256" key="1">
    <source>
        <dbReference type="ARBA" id="ARBA00010141"/>
    </source>
</evidence>
<gene>
    <name evidence="9" type="ORF">NDK43_07350</name>
</gene>
<evidence type="ECO:0000256" key="4">
    <source>
        <dbReference type="ARBA" id="ARBA00023027"/>
    </source>
</evidence>
<evidence type="ECO:0000313" key="10">
    <source>
        <dbReference type="Proteomes" id="UP001523262"/>
    </source>
</evidence>
<proteinExistence type="inferred from homology"/>
<dbReference type="CDD" id="cd05296">
    <property type="entry name" value="GH4_P_beta_glucosidase"/>
    <property type="match status" value="1"/>
</dbReference>
<evidence type="ECO:0000259" key="8">
    <source>
        <dbReference type="Pfam" id="PF11975"/>
    </source>
</evidence>
<dbReference type="SUPFAM" id="SSF56327">
    <property type="entry name" value="LDH C-terminal domain-like"/>
    <property type="match status" value="1"/>
</dbReference>
<keyword evidence="3 7" id="KW-0378">Hydrolase</keyword>
<sequence>MKSGLKIATIGGGSSYTPELIEGFINYHSELPVREIWLVDIEEGKEKLEIVGNLAKRMVQKAGVPIEIHLTLDRREALKSADFVTTQFRVGLLAARELDERIPLKHGVLGQETNGPGGLFKALRTIPVILEICREMEEFCPNAWLINFTNPAGMVTEAVLRYSNIDKVVGLCNVPIGMEMGVAKLLEVDHKRIRIDFAGLNHMVYGLDVFVDGVSVKDQVISLITDPDKSITMQNIHAIGWEPEFLRALDVFPCPYHNYYYKAGDMLEKELKNFKAGGTRAEIVKKLEAELFELYKNPNLAVKPPQLEKRGGAYYSDAAVRLIHSMYTDKQDIQTVNTMNKGAIASIPFDSAVEVSCIITKNGPKPIAMGDLPIQVRGLVIQMKSFERVAIDAAISGDYGTALLAMTINPLVPSDRIAKVILDEMLESHKKYLPQFH</sequence>
<evidence type="ECO:0000256" key="6">
    <source>
        <dbReference type="ARBA" id="ARBA00023295"/>
    </source>
</evidence>
<feature type="domain" description="Glycosyl hydrolase family 4 C-terminal" evidence="8">
    <location>
        <begin position="197"/>
        <end position="412"/>
    </location>
</feature>
<dbReference type="PRINTS" id="PR00732">
    <property type="entry name" value="GLHYDRLASE4"/>
</dbReference>
<comment type="cofactor">
    <cofactor evidence="7">
        <name>NAD(+)</name>
        <dbReference type="ChEBI" id="CHEBI:57540"/>
    </cofactor>
    <text evidence="7">Binds 1 NAD(+) per subunit.</text>
</comment>